<feature type="transmembrane region" description="Helical" evidence="2">
    <location>
        <begin position="123"/>
        <end position="145"/>
    </location>
</feature>
<keyword evidence="5" id="KW-1185">Reference proteome</keyword>
<evidence type="ECO:0000313" key="4">
    <source>
        <dbReference type="EMBL" id="MBB3048956.1"/>
    </source>
</evidence>
<dbReference type="Proteomes" id="UP000537130">
    <property type="component" value="Unassembled WGS sequence"/>
</dbReference>
<sequence>MPTYLKSSVNLGPIRLNLSKSGLGASVGITGFRLGIRPDGRSYIHIGRHGFYYREELGRVFNAPEARPLPSDHTAPNTAQYSPSPWSNTANELSAEQKVFCESFVAISKQAESPDTPLPMNRYGWGTMIAGSGAAMAVLTGLTMMNTPYGWRRLVLGAILAYVATYLYYRNPERPTKDEAPGEDETKETPRLHFEFPSEAAHDAYSRKCKALQQLASLPWLEFMKSETRLASPGEWRRNSNAASTFTSTPIAASRWNPDDVECNLPIYQFEIPTGFSSTHWYFLPEFILVRTADSMEALLYSDLAVNARSVAVVMDRAPEGATVIEDTWTYTNKDGSPDLRFNSNHKKSVVDIGEIAFTYKEKSFTVLIADSILAKKIAGTFENARKGRKSFSAFDL</sequence>
<dbReference type="Pfam" id="PF14020">
    <property type="entry name" value="DUF4236"/>
    <property type="match status" value="1"/>
</dbReference>
<feature type="transmembrane region" description="Helical" evidence="2">
    <location>
        <begin position="151"/>
        <end position="169"/>
    </location>
</feature>
<reference evidence="4 5" key="1">
    <citation type="submission" date="2020-08" db="EMBL/GenBank/DDBJ databases">
        <title>Genomic Encyclopedia of Type Strains, Phase III (KMG-III): the genomes of soil and plant-associated and newly described type strains.</title>
        <authorList>
            <person name="Whitman W."/>
        </authorList>
    </citation>
    <scope>NUCLEOTIDE SEQUENCE [LARGE SCALE GENOMIC DNA]</scope>
    <source>
        <strain evidence="4 5">CECT 8654</strain>
    </source>
</reference>
<feature type="compositionally biased region" description="Polar residues" evidence="1">
    <location>
        <begin position="74"/>
        <end position="89"/>
    </location>
</feature>
<keyword evidence="2" id="KW-0812">Transmembrane</keyword>
<keyword evidence="2" id="KW-0472">Membrane</keyword>
<accession>A0A7W4W7J5</accession>
<evidence type="ECO:0000256" key="2">
    <source>
        <dbReference type="SAM" id="Phobius"/>
    </source>
</evidence>
<feature type="region of interest" description="Disordered" evidence="1">
    <location>
        <begin position="64"/>
        <end position="89"/>
    </location>
</feature>
<protein>
    <recommendedName>
        <fullName evidence="3">DUF4236 domain-containing protein</fullName>
    </recommendedName>
</protein>
<evidence type="ECO:0000313" key="5">
    <source>
        <dbReference type="Proteomes" id="UP000537130"/>
    </source>
</evidence>
<dbReference type="RefSeq" id="WP_183411746.1">
    <property type="nucleotide sequence ID" value="NZ_JACHWY010000004.1"/>
</dbReference>
<dbReference type="EMBL" id="JACHWY010000004">
    <property type="protein sequence ID" value="MBB3048956.1"/>
    <property type="molecule type" value="Genomic_DNA"/>
</dbReference>
<feature type="domain" description="DUF4236" evidence="3">
    <location>
        <begin position="6"/>
        <end position="54"/>
    </location>
</feature>
<organism evidence="4 5">
    <name type="scientific">Litorivivens lipolytica</name>
    <dbReference type="NCBI Taxonomy" id="1524264"/>
    <lineage>
        <taxon>Bacteria</taxon>
        <taxon>Pseudomonadati</taxon>
        <taxon>Pseudomonadota</taxon>
        <taxon>Gammaproteobacteria</taxon>
        <taxon>Litorivivens</taxon>
    </lineage>
</organism>
<dbReference type="InterPro" id="IPR025330">
    <property type="entry name" value="DUF4236"/>
</dbReference>
<gene>
    <name evidence="4" type="ORF">FHR99_003230</name>
</gene>
<dbReference type="AlphaFoldDB" id="A0A7W4W7J5"/>
<comment type="caution">
    <text evidence="4">The sequence shown here is derived from an EMBL/GenBank/DDBJ whole genome shotgun (WGS) entry which is preliminary data.</text>
</comment>
<evidence type="ECO:0000256" key="1">
    <source>
        <dbReference type="SAM" id="MobiDB-lite"/>
    </source>
</evidence>
<name>A0A7W4W7J5_9GAMM</name>
<keyword evidence="2" id="KW-1133">Transmembrane helix</keyword>
<proteinExistence type="predicted"/>
<evidence type="ECO:0000259" key="3">
    <source>
        <dbReference type="Pfam" id="PF14020"/>
    </source>
</evidence>